<dbReference type="FunFam" id="3.80.10.10:FF:000095">
    <property type="entry name" value="LRR receptor-like serine/threonine-protein kinase GSO1"/>
    <property type="match status" value="1"/>
</dbReference>
<dbReference type="Pfam" id="PF00560">
    <property type="entry name" value="LRR_1"/>
    <property type="match status" value="5"/>
</dbReference>
<evidence type="ECO:0000256" key="1">
    <source>
        <dbReference type="ARBA" id="ARBA00004251"/>
    </source>
</evidence>
<sequence length="894" mass="99504">MRLGVGVSMLLCSVALLGCDGCLEKERIGLLEIKGYILSLGRDVFNDLELGSWVDDRSSNCCGWNRVKCSNISSGHVTHLLLDSLNSRNAHLANGSLFSPFEELLNLDLSSNDYQGWIGKGLPRLMKLETLNLSYNSMNGILSYIGIQNVPRLKVLDLSNNNLYGSIEGLCELQDLRELGLSSNMFSDQIPECLSMLRSLQVLDLSQNQFSGNFPSFITNMTSLFYLSLFDNHLEGTFSLSNLSNHSELQVLYISSTSPKALVETEKTQWFPTFQLKSLILRSCNLNLGEGSVVPSFLQYQKELQFVDLSHNKLVGAFPNWLMQNNSRLQYFSVTNNLLSGNLQLSSIRQDITCLDISDNNISGSLPEDIGTFLPMIRRLNLSMNNFGGSIPTSISKMQGLSSLDLSHNHFSGELPEQLSTGCISLQKLWLSNNLFHGNIHKFPIFINLFELFVNNNNLNCTLEEVLENLNGRGLMILDISHNSISGSIPSSIAKLSLVQILLMGNNQLEGEIPFELSNLAMLFMLDLSHNRLSGSISHLNPSIIRFLYLQKNAFSGSIPPTFSEGLSLVTLDLSDNNFSGNIPYWIHKLSDLRALSLGGNNFSGHIPIQLCQLQKISIMQFSHNKLEGSIPSCFNNLSFGPRENYDSFPSFGFPIMIAKSPIGSLVNVSVSVFMPSTDVEKEDINAIVEVRTKNNFYTYRGTNLEMMTGLDLSCNMLTGSIPVQIGNLQKVRALNLSHNYLSGSIPNSFSNLSQIESLDLSYNNLSGEIPSQMIKLNTLAIFNVSYNNLSGVIPSSGQFGTFIEDSYIGNPFLCGKNLKQKCEASSRPSQFNDTEGKETVIDMVAFYWTFSASYTTILLCFTVVLYVNPSWRMTWFYVIAKIIHTCFPTLPLY</sequence>
<dbReference type="Pfam" id="PF08263">
    <property type="entry name" value="LRRNT_2"/>
    <property type="match status" value="1"/>
</dbReference>
<dbReference type="PROSITE" id="PS51450">
    <property type="entry name" value="LRR"/>
    <property type="match status" value="1"/>
</dbReference>
<dbReference type="InterPro" id="IPR013210">
    <property type="entry name" value="LRR_N_plant-typ"/>
</dbReference>
<dbReference type="PANTHER" id="PTHR48062:SF52">
    <property type="entry name" value="RECEPTOR-LIKE PROTEIN 8-RELATED"/>
    <property type="match status" value="1"/>
</dbReference>
<evidence type="ECO:0000256" key="5">
    <source>
        <dbReference type="ARBA" id="ARBA00022692"/>
    </source>
</evidence>
<evidence type="ECO:0000313" key="15">
    <source>
        <dbReference type="EMBL" id="CAJ1948494.1"/>
    </source>
</evidence>
<keyword evidence="10" id="KW-0675">Receptor</keyword>
<evidence type="ECO:0000256" key="7">
    <source>
        <dbReference type="ARBA" id="ARBA00022737"/>
    </source>
</evidence>
<keyword evidence="11" id="KW-0325">Glycoprotein</keyword>
<dbReference type="FunFam" id="3.80.10.10:FF:000213">
    <property type="entry name" value="Tyrosine-sulfated glycopeptide receptor 1"/>
    <property type="match status" value="1"/>
</dbReference>
<feature type="domain" description="Leucine-rich repeat-containing N-terminal plant-type" evidence="14">
    <location>
        <begin position="47"/>
        <end position="70"/>
    </location>
</feature>
<feature type="chain" id="PRO_5041685633" description="Leucine-rich repeat-containing N-terminal plant-type domain-containing protein" evidence="13">
    <location>
        <begin position="20"/>
        <end position="894"/>
    </location>
</feature>
<keyword evidence="7" id="KW-0677">Repeat</keyword>
<dbReference type="SUPFAM" id="SSF52047">
    <property type="entry name" value="RNI-like"/>
    <property type="match status" value="1"/>
</dbReference>
<keyword evidence="6 13" id="KW-0732">Signal</keyword>
<comment type="subcellular location">
    <subcellularLocation>
        <location evidence="1">Cell membrane</location>
        <topology evidence="1">Single-pass type I membrane protein</topology>
    </subcellularLocation>
</comment>
<proteinExistence type="inferred from homology"/>
<dbReference type="InterPro" id="IPR001611">
    <property type="entry name" value="Leu-rich_rpt"/>
</dbReference>
<dbReference type="PROSITE" id="PS51257">
    <property type="entry name" value="PROKAR_LIPOPROTEIN"/>
    <property type="match status" value="1"/>
</dbReference>
<dbReference type="Pfam" id="PF13855">
    <property type="entry name" value="LRR_8"/>
    <property type="match status" value="3"/>
</dbReference>
<keyword evidence="4" id="KW-0433">Leucine-rich repeat</keyword>
<evidence type="ECO:0000256" key="9">
    <source>
        <dbReference type="ARBA" id="ARBA00023136"/>
    </source>
</evidence>
<gene>
    <name evidence="15" type="ORF">AYBTSS11_LOCUS13219</name>
</gene>
<organism evidence="15 16">
    <name type="scientific">Sphenostylis stenocarpa</name>
    <dbReference type="NCBI Taxonomy" id="92480"/>
    <lineage>
        <taxon>Eukaryota</taxon>
        <taxon>Viridiplantae</taxon>
        <taxon>Streptophyta</taxon>
        <taxon>Embryophyta</taxon>
        <taxon>Tracheophyta</taxon>
        <taxon>Spermatophyta</taxon>
        <taxon>Magnoliopsida</taxon>
        <taxon>eudicotyledons</taxon>
        <taxon>Gunneridae</taxon>
        <taxon>Pentapetalae</taxon>
        <taxon>rosids</taxon>
        <taxon>fabids</taxon>
        <taxon>Fabales</taxon>
        <taxon>Fabaceae</taxon>
        <taxon>Papilionoideae</taxon>
        <taxon>50 kb inversion clade</taxon>
        <taxon>NPAAA clade</taxon>
        <taxon>indigoferoid/millettioid clade</taxon>
        <taxon>Phaseoleae</taxon>
        <taxon>Sphenostylis</taxon>
    </lineage>
</organism>
<accession>A0AA86SFY3</accession>
<comment type="similarity">
    <text evidence="2">Belongs to the RLP family.</text>
</comment>
<evidence type="ECO:0000256" key="3">
    <source>
        <dbReference type="ARBA" id="ARBA00022475"/>
    </source>
</evidence>
<dbReference type="Gramene" id="rna-AYBTSS11_LOCUS13219">
    <property type="protein sequence ID" value="CAJ1948494.1"/>
    <property type="gene ID" value="gene-AYBTSS11_LOCUS13219"/>
</dbReference>
<dbReference type="InterPro" id="IPR032675">
    <property type="entry name" value="LRR_dom_sf"/>
</dbReference>
<evidence type="ECO:0000256" key="6">
    <source>
        <dbReference type="ARBA" id="ARBA00022729"/>
    </source>
</evidence>
<keyword evidence="8 12" id="KW-1133">Transmembrane helix</keyword>
<evidence type="ECO:0000256" key="2">
    <source>
        <dbReference type="ARBA" id="ARBA00009592"/>
    </source>
</evidence>
<reference evidence="15" key="1">
    <citation type="submission" date="2023-10" db="EMBL/GenBank/DDBJ databases">
        <authorList>
            <person name="Domelevo Entfellner J.-B."/>
        </authorList>
    </citation>
    <scope>NUCLEOTIDE SEQUENCE</scope>
</reference>
<evidence type="ECO:0000259" key="14">
    <source>
        <dbReference type="Pfam" id="PF08263"/>
    </source>
</evidence>
<protein>
    <recommendedName>
        <fullName evidence="14">Leucine-rich repeat-containing N-terminal plant-type domain-containing protein</fullName>
    </recommendedName>
</protein>
<dbReference type="EMBL" id="OY731401">
    <property type="protein sequence ID" value="CAJ1948494.1"/>
    <property type="molecule type" value="Genomic_DNA"/>
</dbReference>
<dbReference type="Gene3D" id="3.80.10.10">
    <property type="entry name" value="Ribonuclease Inhibitor"/>
    <property type="match status" value="4"/>
</dbReference>
<dbReference type="InterPro" id="IPR003591">
    <property type="entry name" value="Leu-rich_rpt_typical-subtyp"/>
</dbReference>
<evidence type="ECO:0000256" key="8">
    <source>
        <dbReference type="ARBA" id="ARBA00022989"/>
    </source>
</evidence>
<dbReference type="AlphaFoldDB" id="A0AA86SFY3"/>
<evidence type="ECO:0000256" key="10">
    <source>
        <dbReference type="ARBA" id="ARBA00023170"/>
    </source>
</evidence>
<dbReference type="PANTHER" id="PTHR48062">
    <property type="entry name" value="RECEPTOR-LIKE PROTEIN 14"/>
    <property type="match status" value="1"/>
</dbReference>
<dbReference type="PRINTS" id="PR00019">
    <property type="entry name" value="LEURICHRPT"/>
</dbReference>
<evidence type="ECO:0000256" key="13">
    <source>
        <dbReference type="SAM" id="SignalP"/>
    </source>
</evidence>
<keyword evidence="16" id="KW-1185">Reference proteome</keyword>
<dbReference type="FunFam" id="3.80.10.10:FF:000041">
    <property type="entry name" value="LRR receptor-like serine/threonine-protein kinase ERECTA"/>
    <property type="match status" value="1"/>
</dbReference>
<feature type="signal peptide" evidence="13">
    <location>
        <begin position="1"/>
        <end position="19"/>
    </location>
</feature>
<dbReference type="SUPFAM" id="SSF52058">
    <property type="entry name" value="L domain-like"/>
    <property type="match status" value="2"/>
</dbReference>
<dbReference type="Proteomes" id="UP001189624">
    <property type="component" value="Chromosome 4"/>
</dbReference>
<dbReference type="GO" id="GO:0005886">
    <property type="term" value="C:plasma membrane"/>
    <property type="evidence" value="ECO:0007669"/>
    <property type="project" value="UniProtKB-SubCell"/>
</dbReference>
<evidence type="ECO:0000256" key="4">
    <source>
        <dbReference type="ARBA" id="ARBA00022614"/>
    </source>
</evidence>
<evidence type="ECO:0000256" key="12">
    <source>
        <dbReference type="SAM" id="Phobius"/>
    </source>
</evidence>
<evidence type="ECO:0000256" key="11">
    <source>
        <dbReference type="ARBA" id="ARBA00023180"/>
    </source>
</evidence>
<keyword evidence="3" id="KW-1003">Cell membrane</keyword>
<evidence type="ECO:0000313" key="16">
    <source>
        <dbReference type="Proteomes" id="UP001189624"/>
    </source>
</evidence>
<keyword evidence="9 12" id="KW-0472">Membrane</keyword>
<dbReference type="InterPro" id="IPR051502">
    <property type="entry name" value="RLP_Defense_Trigger"/>
</dbReference>
<feature type="transmembrane region" description="Helical" evidence="12">
    <location>
        <begin position="846"/>
        <end position="868"/>
    </location>
</feature>
<dbReference type="SMART" id="SM00369">
    <property type="entry name" value="LRR_TYP"/>
    <property type="match status" value="8"/>
</dbReference>
<name>A0AA86SFY3_9FABA</name>
<keyword evidence="5 12" id="KW-0812">Transmembrane</keyword>